<keyword evidence="6" id="KW-1133">Transmembrane helix</keyword>
<keyword evidence="6" id="KW-0472">Membrane</keyword>
<dbReference type="PANTHER" id="PTHR34820:SF4">
    <property type="entry name" value="INNER MEMBRANE PROTEIN YEBZ"/>
    <property type="match status" value="1"/>
</dbReference>
<proteinExistence type="predicted"/>
<comment type="subcellular location">
    <subcellularLocation>
        <location evidence="1">Cell envelope</location>
    </subcellularLocation>
</comment>
<dbReference type="AlphaFoldDB" id="A0A285VX54"/>
<dbReference type="PANTHER" id="PTHR34820">
    <property type="entry name" value="INNER MEMBRANE PROTEIN YEBZ"/>
    <property type="match status" value="1"/>
</dbReference>
<feature type="region of interest" description="Disordered" evidence="5">
    <location>
        <begin position="111"/>
        <end position="175"/>
    </location>
</feature>
<gene>
    <name evidence="9" type="ORF">SAMN05421879_11169</name>
</gene>
<dbReference type="Proteomes" id="UP000219688">
    <property type="component" value="Unassembled WGS sequence"/>
</dbReference>
<keyword evidence="10" id="KW-1185">Reference proteome</keyword>
<feature type="transmembrane region" description="Helical" evidence="6">
    <location>
        <begin position="183"/>
        <end position="205"/>
    </location>
</feature>
<dbReference type="GO" id="GO:0005886">
    <property type="term" value="C:plasma membrane"/>
    <property type="evidence" value="ECO:0007669"/>
    <property type="project" value="TreeGrafter"/>
</dbReference>
<keyword evidence="4" id="KW-0186">Copper</keyword>
<dbReference type="GO" id="GO:0030313">
    <property type="term" value="C:cell envelope"/>
    <property type="evidence" value="ECO:0007669"/>
    <property type="project" value="UniProtKB-SubCell"/>
</dbReference>
<name>A0A285VX54_9MICO</name>
<evidence type="ECO:0000313" key="10">
    <source>
        <dbReference type="Proteomes" id="UP000219688"/>
    </source>
</evidence>
<keyword evidence="2" id="KW-0479">Metal-binding</keyword>
<reference evidence="10" key="1">
    <citation type="submission" date="2017-08" db="EMBL/GenBank/DDBJ databases">
        <authorList>
            <person name="Varghese N."/>
            <person name="Submissions S."/>
        </authorList>
    </citation>
    <scope>NUCLEOTIDE SEQUENCE [LARGE SCALE GENOMIC DNA]</scope>
    <source>
        <strain evidence="10">USBA17B2</strain>
    </source>
</reference>
<feature type="signal peptide" evidence="7">
    <location>
        <begin position="1"/>
        <end position="25"/>
    </location>
</feature>
<evidence type="ECO:0000313" key="9">
    <source>
        <dbReference type="EMBL" id="SOC57241.1"/>
    </source>
</evidence>
<evidence type="ECO:0000256" key="1">
    <source>
        <dbReference type="ARBA" id="ARBA00004196"/>
    </source>
</evidence>
<dbReference type="InterPro" id="IPR014756">
    <property type="entry name" value="Ig_E-set"/>
</dbReference>
<dbReference type="Gene3D" id="2.60.40.1220">
    <property type="match status" value="1"/>
</dbReference>
<feature type="compositionally biased region" description="Low complexity" evidence="5">
    <location>
        <begin position="127"/>
        <end position="175"/>
    </location>
</feature>
<dbReference type="Pfam" id="PF04234">
    <property type="entry name" value="CopC"/>
    <property type="match status" value="1"/>
</dbReference>
<dbReference type="RefSeq" id="WP_170955498.1">
    <property type="nucleotide sequence ID" value="NZ_OBQK01000011.1"/>
</dbReference>
<dbReference type="EMBL" id="OBQK01000011">
    <property type="protein sequence ID" value="SOC57241.1"/>
    <property type="molecule type" value="Genomic_DNA"/>
</dbReference>
<feature type="domain" description="CopC" evidence="8">
    <location>
        <begin position="26"/>
        <end position="118"/>
    </location>
</feature>
<evidence type="ECO:0000256" key="3">
    <source>
        <dbReference type="ARBA" id="ARBA00022729"/>
    </source>
</evidence>
<dbReference type="InterPro" id="IPR014755">
    <property type="entry name" value="Cu-Rt/internalin_Ig-like"/>
</dbReference>
<dbReference type="InterPro" id="IPR032694">
    <property type="entry name" value="CopC/D"/>
</dbReference>
<evidence type="ECO:0000256" key="2">
    <source>
        <dbReference type="ARBA" id="ARBA00022723"/>
    </source>
</evidence>
<dbReference type="GO" id="GO:0042597">
    <property type="term" value="C:periplasmic space"/>
    <property type="evidence" value="ECO:0007669"/>
    <property type="project" value="InterPro"/>
</dbReference>
<keyword evidence="6" id="KW-0812">Transmembrane</keyword>
<evidence type="ECO:0000256" key="6">
    <source>
        <dbReference type="SAM" id="Phobius"/>
    </source>
</evidence>
<evidence type="ECO:0000256" key="4">
    <source>
        <dbReference type="ARBA" id="ARBA00023008"/>
    </source>
</evidence>
<dbReference type="InterPro" id="IPR007348">
    <property type="entry name" value="CopC_dom"/>
</dbReference>
<dbReference type="GO" id="GO:0006825">
    <property type="term" value="P:copper ion transport"/>
    <property type="evidence" value="ECO:0007669"/>
    <property type="project" value="InterPro"/>
</dbReference>
<feature type="chain" id="PRO_5012357479" description="CopC domain-containing protein" evidence="7">
    <location>
        <begin position="26"/>
        <end position="209"/>
    </location>
</feature>
<dbReference type="SUPFAM" id="SSF81296">
    <property type="entry name" value="E set domains"/>
    <property type="match status" value="1"/>
</dbReference>
<sequence length="209" mass="21138">MSRLLRVAVLALLSLFLLAPPAAQAHDELIASDPQDGATLDDAPDEVVLTFSGRISELGAQVVLEDATGASLVEGGPLVDGEEVEQDLADLAAGAYTVLWRVTSEDGHPISGQLSFTVTEDDDDSPDGTSSGAPATATEEGTTAATPPPTSAAATPEPTTSATPAPATGTTSESLDDGAGLPVWAWVVLALGVLGLLALLGRTWARGRA</sequence>
<dbReference type="GO" id="GO:0005507">
    <property type="term" value="F:copper ion binding"/>
    <property type="evidence" value="ECO:0007669"/>
    <property type="project" value="InterPro"/>
</dbReference>
<keyword evidence="3 7" id="KW-0732">Signal</keyword>
<protein>
    <recommendedName>
        <fullName evidence="8">CopC domain-containing protein</fullName>
    </recommendedName>
</protein>
<accession>A0A285VX54</accession>
<evidence type="ECO:0000256" key="7">
    <source>
        <dbReference type="SAM" id="SignalP"/>
    </source>
</evidence>
<evidence type="ECO:0000259" key="8">
    <source>
        <dbReference type="Pfam" id="PF04234"/>
    </source>
</evidence>
<evidence type="ECO:0000256" key="5">
    <source>
        <dbReference type="SAM" id="MobiDB-lite"/>
    </source>
</evidence>
<dbReference type="GO" id="GO:0046688">
    <property type="term" value="P:response to copper ion"/>
    <property type="evidence" value="ECO:0007669"/>
    <property type="project" value="InterPro"/>
</dbReference>
<organism evidence="9 10">
    <name type="scientific">Ornithinimicrobium cerasi</name>
    <dbReference type="NCBI Taxonomy" id="2248773"/>
    <lineage>
        <taxon>Bacteria</taxon>
        <taxon>Bacillati</taxon>
        <taxon>Actinomycetota</taxon>
        <taxon>Actinomycetes</taxon>
        <taxon>Micrococcales</taxon>
        <taxon>Ornithinimicrobiaceae</taxon>
        <taxon>Ornithinimicrobium</taxon>
    </lineage>
</organism>